<comment type="similarity">
    <text evidence="3">Belongs to the VAM6/VPS39 family.</text>
</comment>
<dbReference type="PROSITE" id="PS50236">
    <property type="entry name" value="CHCR"/>
    <property type="match status" value="1"/>
</dbReference>
<feature type="region of interest" description="Disordered" evidence="5">
    <location>
        <begin position="459"/>
        <end position="491"/>
    </location>
</feature>
<feature type="domain" description="CNH" evidence="6">
    <location>
        <begin position="18"/>
        <end position="344"/>
    </location>
</feature>
<dbReference type="Pfam" id="PF10367">
    <property type="entry name" value="zf-Vps39_C"/>
    <property type="match status" value="1"/>
</dbReference>
<keyword evidence="8" id="KW-1185">Reference proteome</keyword>
<dbReference type="InterPro" id="IPR001180">
    <property type="entry name" value="CNH_dom"/>
</dbReference>
<reference evidence="7 8" key="1">
    <citation type="submission" date="2016-03" db="EMBL/GenBank/DDBJ databases">
        <authorList>
            <person name="Ploux O."/>
        </authorList>
    </citation>
    <scope>NUCLEOTIDE SEQUENCE [LARGE SCALE GENOMIC DNA]</scope>
    <source>
        <strain evidence="7 8">UAMH 11012</strain>
    </source>
</reference>
<comment type="subcellular location">
    <subcellularLocation>
        <location evidence="1">Endomembrane system</location>
        <topology evidence="1">Peripheral membrane protein</topology>
    </subcellularLocation>
</comment>
<dbReference type="PANTHER" id="PTHR12894">
    <property type="entry name" value="CNH DOMAIN CONTAINING"/>
    <property type="match status" value="1"/>
</dbReference>
<sequence length="1058" mass="116726">MLSAFTARPIVELRQRDKSKIESILAYGDRLLVGLNTGSLRVYRVNEIPEEKKQNGSAKTDDKPPSRPTSSVGPKPVDLLREVEKFSTRAIEQLAIIKEANVLISLSNYYISIHDLQSYALQEQLTKTKNATTFAVTSNIVKDSATGIPEIISRLAVAVKRRLLLWSWHESELEPDMNEITLTESIRTLTWASATKIICGMNSGYVIVDVLTQEIEDIVGPGAIGGATGAQGGRFGGVGSASMGYMGLGSYIPKPLASKLADGELLLAKDINTLFITSAGKPLEKRQIPWQQAPESIGYSYPYILALQSPSQGTLEVRNPDTLSLLQSISLPSAKQLHFPPPTVSLAHAGKGFHVASERVIWRMGATDYDSQVDVLVEKEKYDEAISILNMLEDALLRNKDDRLREIKILKAQSLFDQRKYVDAVDIFMAKDVQAPPERVIKLFPKIIAGDLSIIEESAPEGESDSEEGKESTNGDKAENGETSKDIGSPKPAAVTKLLKSHQKATSDTSSIRSFMRLDGGDSEIGSVRVTQDAPLEGKDLITAVLALVQFLVQARNRMKAFIDAETGRLKPVEQDSQNGSSQHAFESLLTAPASDAEKDRETKLRDTAKLIDTTLFRAHMLARPSLAASLFRIPNFCDPDVVNEKLLENGRYTDLVDFFHGKKLHRPALELLKRFGTSEGEEDGPAALHGPQRTVGYLQNLPPEMIDLILEFAEWPLRADPTLGMEIFLADTENAETLPRDKVVTFLQDIDLNLEVKYLEHVINELNDLTPEFHNRLVEAYIQQLRTRQDRDSDSWKALMERLISFLRPNKTISLSRAFGLIPRDDADFYEAQAVVLSNMGQHKQALEIYVFKLQDFAKAEEYCNHIHLTQDSAIASPLQSRRGSSTMSDQDDVPSIYHTLLSLYLTPPPPQKPNWPPALDLLSKHGSRLPAFSTLNLIPTTLPVAELESYFRSRIRAANSIVNESRVVAGLRKSEVVSSQAALLLGDGAPSGKGGRNRRVVVSDERVCGVCHKRLGGSVIAVLPNNEVVHYGCLNRASGRPGNGNGHLRAGSWSRA</sequence>
<dbReference type="OrthoDB" id="5325112at2759"/>
<evidence type="ECO:0000256" key="1">
    <source>
        <dbReference type="ARBA" id="ARBA00004184"/>
    </source>
</evidence>
<dbReference type="GO" id="GO:0006914">
    <property type="term" value="P:autophagy"/>
    <property type="evidence" value="ECO:0007669"/>
    <property type="project" value="TreeGrafter"/>
</dbReference>
<dbReference type="InterPro" id="IPR000547">
    <property type="entry name" value="Clathrin_H-chain/VPS_repeat"/>
</dbReference>
<dbReference type="Pfam" id="PF00780">
    <property type="entry name" value="CNH"/>
    <property type="match status" value="1"/>
</dbReference>
<name>A0A1L7WJF4_9HELO</name>
<feature type="region of interest" description="Disordered" evidence="5">
    <location>
        <begin position="51"/>
        <end position="75"/>
    </location>
</feature>
<evidence type="ECO:0000256" key="3">
    <source>
        <dbReference type="ARBA" id="ARBA00038201"/>
    </source>
</evidence>
<evidence type="ECO:0000256" key="4">
    <source>
        <dbReference type="PROSITE-ProRule" id="PRU01006"/>
    </source>
</evidence>
<dbReference type="PROSITE" id="PS50219">
    <property type="entry name" value="CNH"/>
    <property type="match status" value="1"/>
</dbReference>
<dbReference type="InterPro" id="IPR019453">
    <property type="entry name" value="VPS39/TGFA1_Znf"/>
</dbReference>
<feature type="repeat" description="CHCR" evidence="4">
    <location>
        <begin position="732"/>
        <end position="915"/>
    </location>
</feature>
<dbReference type="EMBL" id="FJOG01000003">
    <property type="protein sequence ID" value="CZR52880.1"/>
    <property type="molecule type" value="Genomic_DNA"/>
</dbReference>
<evidence type="ECO:0000256" key="2">
    <source>
        <dbReference type="ARBA" id="ARBA00023136"/>
    </source>
</evidence>
<evidence type="ECO:0000313" key="8">
    <source>
        <dbReference type="Proteomes" id="UP000184330"/>
    </source>
</evidence>
<dbReference type="Proteomes" id="UP000184330">
    <property type="component" value="Unassembled WGS sequence"/>
</dbReference>
<evidence type="ECO:0000256" key="5">
    <source>
        <dbReference type="SAM" id="MobiDB-lite"/>
    </source>
</evidence>
<keyword evidence="2" id="KW-0472">Membrane</keyword>
<dbReference type="Pfam" id="PF10366">
    <property type="entry name" value="Vps39_1"/>
    <property type="match status" value="1"/>
</dbReference>
<accession>A0A1L7WJF4</accession>
<feature type="compositionally biased region" description="Basic and acidic residues" evidence="5">
    <location>
        <begin position="467"/>
        <end position="485"/>
    </location>
</feature>
<dbReference type="AlphaFoldDB" id="A0A1L7WJF4"/>
<dbReference type="GO" id="GO:0012505">
    <property type="term" value="C:endomembrane system"/>
    <property type="evidence" value="ECO:0007669"/>
    <property type="project" value="UniProtKB-SubCell"/>
</dbReference>
<evidence type="ECO:0000259" key="6">
    <source>
        <dbReference type="PROSITE" id="PS50219"/>
    </source>
</evidence>
<feature type="compositionally biased region" description="Basic and acidic residues" evidence="5">
    <location>
        <begin position="51"/>
        <end position="65"/>
    </location>
</feature>
<dbReference type="GO" id="GO:0034058">
    <property type="term" value="P:endosomal vesicle fusion"/>
    <property type="evidence" value="ECO:0007669"/>
    <property type="project" value="TreeGrafter"/>
</dbReference>
<dbReference type="GO" id="GO:0000329">
    <property type="term" value="C:fungal-type vacuole membrane"/>
    <property type="evidence" value="ECO:0007669"/>
    <property type="project" value="TreeGrafter"/>
</dbReference>
<gene>
    <name evidence="7" type="ORF">PAC_02757</name>
</gene>
<dbReference type="InterPro" id="IPR032914">
    <property type="entry name" value="Vam6/VPS39/TRAP1"/>
</dbReference>
<proteinExistence type="inferred from homology"/>
<dbReference type="PANTHER" id="PTHR12894:SF49">
    <property type="entry name" value="VAM6_VPS39-LIKE PROTEIN"/>
    <property type="match status" value="1"/>
</dbReference>
<protein>
    <submittedName>
        <fullName evidence="7">Related to PHO87 protein</fullName>
    </submittedName>
</protein>
<dbReference type="GO" id="GO:0006886">
    <property type="term" value="P:intracellular protein transport"/>
    <property type="evidence" value="ECO:0007669"/>
    <property type="project" value="UniProtKB-UniRule"/>
</dbReference>
<organism evidence="7 8">
    <name type="scientific">Phialocephala subalpina</name>
    <dbReference type="NCBI Taxonomy" id="576137"/>
    <lineage>
        <taxon>Eukaryota</taxon>
        <taxon>Fungi</taxon>
        <taxon>Dikarya</taxon>
        <taxon>Ascomycota</taxon>
        <taxon>Pezizomycotina</taxon>
        <taxon>Leotiomycetes</taxon>
        <taxon>Helotiales</taxon>
        <taxon>Mollisiaceae</taxon>
        <taxon>Phialocephala</taxon>
        <taxon>Phialocephala fortinii species complex</taxon>
    </lineage>
</organism>
<evidence type="ECO:0000313" key="7">
    <source>
        <dbReference type="EMBL" id="CZR52880.1"/>
    </source>
</evidence>
<dbReference type="STRING" id="576137.A0A1L7WJF4"/>
<dbReference type="InterPro" id="IPR019452">
    <property type="entry name" value="VPS39/TGF_beta_rcpt-assoc_1"/>
</dbReference>